<protein>
    <submittedName>
        <fullName evidence="1">Uncharacterized protein</fullName>
    </submittedName>
</protein>
<organism evidence="1 2">
    <name type="scientific">Gossypium arboreum</name>
    <name type="common">Tree cotton</name>
    <name type="synonym">Gossypium nanking</name>
    <dbReference type="NCBI Taxonomy" id="29729"/>
    <lineage>
        <taxon>Eukaryota</taxon>
        <taxon>Viridiplantae</taxon>
        <taxon>Streptophyta</taxon>
        <taxon>Embryophyta</taxon>
        <taxon>Tracheophyta</taxon>
        <taxon>Spermatophyta</taxon>
        <taxon>Magnoliopsida</taxon>
        <taxon>eudicotyledons</taxon>
        <taxon>Gunneridae</taxon>
        <taxon>Pentapetalae</taxon>
        <taxon>rosids</taxon>
        <taxon>malvids</taxon>
        <taxon>Malvales</taxon>
        <taxon>Malvaceae</taxon>
        <taxon>Malvoideae</taxon>
        <taxon>Gossypium</taxon>
    </lineage>
</organism>
<name>A0A0B0N7D3_GOSAR</name>
<gene>
    <name evidence="1" type="ORF">F383_35498</name>
</gene>
<keyword evidence="2" id="KW-1185">Reference proteome</keyword>
<evidence type="ECO:0000313" key="1">
    <source>
        <dbReference type="EMBL" id="KHG08592.1"/>
    </source>
</evidence>
<proteinExistence type="predicted"/>
<comment type="caution">
    <text evidence="1">The sequence shown here is derived from an EMBL/GenBank/DDBJ whole genome shotgun (WGS) entry which is preliminary data.</text>
</comment>
<dbReference type="Proteomes" id="UP000032142">
    <property type="component" value="Unassembled WGS sequence"/>
</dbReference>
<sequence length="15" mass="1785">MACIVVLYFEMFDFG</sequence>
<reference evidence="2" key="1">
    <citation type="submission" date="2014-09" db="EMBL/GenBank/DDBJ databases">
        <authorList>
            <person name="Mudge J."/>
            <person name="Ramaraj T."/>
            <person name="Lindquist I.E."/>
            <person name="Bharti A.K."/>
            <person name="Sundararajan A."/>
            <person name="Cameron C.T."/>
            <person name="Woodward J.E."/>
            <person name="May G.D."/>
            <person name="Brubaker C."/>
            <person name="Broadhvest J."/>
            <person name="Wilkins T.A."/>
        </authorList>
    </citation>
    <scope>NUCLEOTIDE SEQUENCE</scope>
    <source>
        <strain evidence="2">cv. AKA8401</strain>
    </source>
</reference>
<accession>A0A0B0N7D3</accession>
<dbReference type="EMBL" id="JRRC01502165">
    <property type="protein sequence ID" value="KHG08592.1"/>
    <property type="molecule type" value="Genomic_DNA"/>
</dbReference>
<evidence type="ECO:0000313" key="2">
    <source>
        <dbReference type="Proteomes" id="UP000032142"/>
    </source>
</evidence>